<comment type="caution">
    <text evidence="2">The sequence shown here is derived from an EMBL/GenBank/DDBJ whole genome shotgun (WGS) entry which is preliminary data.</text>
</comment>
<keyword evidence="1" id="KW-0472">Membrane</keyword>
<gene>
    <name evidence="2" type="ORF">LCGC14_1157380</name>
</gene>
<accession>A0A0F9MGR7</accession>
<dbReference type="AlphaFoldDB" id="A0A0F9MGR7"/>
<sequence>MRKISIMKKEMLKNKCDIIILHLIIIRSGISLNDYEILIEIKFYNNEIIIYITELRLERLIIEIFLLIIFLININLETN</sequence>
<reference evidence="2" key="1">
    <citation type="journal article" date="2015" name="Nature">
        <title>Complex archaea that bridge the gap between prokaryotes and eukaryotes.</title>
        <authorList>
            <person name="Spang A."/>
            <person name="Saw J.H."/>
            <person name="Jorgensen S.L."/>
            <person name="Zaremba-Niedzwiedzka K."/>
            <person name="Martijn J."/>
            <person name="Lind A.E."/>
            <person name="van Eijk R."/>
            <person name="Schleper C."/>
            <person name="Guy L."/>
            <person name="Ettema T.J."/>
        </authorList>
    </citation>
    <scope>NUCLEOTIDE SEQUENCE</scope>
</reference>
<proteinExistence type="predicted"/>
<dbReference type="EMBL" id="LAZR01005613">
    <property type="protein sequence ID" value="KKM98491.1"/>
    <property type="molecule type" value="Genomic_DNA"/>
</dbReference>
<name>A0A0F9MGR7_9ZZZZ</name>
<evidence type="ECO:0000313" key="2">
    <source>
        <dbReference type="EMBL" id="KKM98491.1"/>
    </source>
</evidence>
<keyword evidence="1" id="KW-0812">Transmembrane</keyword>
<evidence type="ECO:0000256" key="1">
    <source>
        <dbReference type="SAM" id="Phobius"/>
    </source>
</evidence>
<keyword evidence="1" id="KW-1133">Transmembrane helix</keyword>
<protein>
    <submittedName>
        <fullName evidence="2">Uncharacterized protein</fullName>
    </submittedName>
</protein>
<feature type="transmembrane region" description="Helical" evidence="1">
    <location>
        <begin position="60"/>
        <end position="76"/>
    </location>
</feature>
<organism evidence="2">
    <name type="scientific">marine sediment metagenome</name>
    <dbReference type="NCBI Taxonomy" id="412755"/>
    <lineage>
        <taxon>unclassified sequences</taxon>
        <taxon>metagenomes</taxon>
        <taxon>ecological metagenomes</taxon>
    </lineage>
</organism>